<dbReference type="Gene3D" id="1.10.3210.10">
    <property type="entry name" value="Hypothetical protein af1432"/>
    <property type="match status" value="1"/>
</dbReference>
<comment type="similarity">
    <text evidence="6">Belongs to the HDDC2 family.</text>
</comment>
<evidence type="ECO:0000256" key="7">
    <source>
        <dbReference type="ARBA" id="ARBA00011738"/>
    </source>
</evidence>
<dbReference type="GO" id="GO:0002953">
    <property type="term" value="F:5'-deoxynucleotidase activity"/>
    <property type="evidence" value="ECO:0007669"/>
    <property type="project" value="UniProtKB-EC"/>
</dbReference>
<dbReference type="SUPFAM" id="SSF109604">
    <property type="entry name" value="HD-domain/PDEase-like"/>
    <property type="match status" value="1"/>
</dbReference>
<dbReference type="OrthoDB" id="10254258at2759"/>
<feature type="domain" description="HD" evidence="14">
    <location>
        <begin position="77"/>
        <end position="183"/>
    </location>
</feature>
<evidence type="ECO:0000256" key="1">
    <source>
        <dbReference type="ARBA" id="ARBA00001638"/>
    </source>
</evidence>
<evidence type="ECO:0000313" key="15">
    <source>
        <dbReference type="RefSeq" id="XP_033764831.1"/>
    </source>
</evidence>
<dbReference type="GO" id="GO:0005737">
    <property type="term" value="C:cytoplasm"/>
    <property type="evidence" value="ECO:0007669"/>
    <property type="project" value="TreeGrafter"/>
</dbReference>
<keyword evidence="10" id="KW-0378">Hydrolase</keyword>
<dbReference type="PANTHER" id="PTHR11845:SF13">
    <property type="entry name" value="5'-DEOXYNUCLEOTIDASE HDDC2"/>
    <property type="match status" value="1"/>
</dbReference>
<dbReference type="FunFam" id="1.10.3210.10:FF:000011">
    <property type="entry name" value="HD domain-containing protein 2"/>
    <property type="match status" value="1"/>
</dbReference>
<evidence type="ECO:0000256" key="3">
    <source>
        <dbReference type="ARBA" id="ARBA00001941"/>
    </source>
</evidence>
<dbReference type="GO" id="GO:0009159">
    <property type="term" value="P:deoxyribonucleoside monophosphate catabolic process"/>
    <property type="evidence" value="ECO:0007669"/>
    <property type="project" value="UniProtKB-ARBA"/>
</dbReference>
<dbReference type="Pfam" id="PF13023">
    <property type="entry name" value="HD_3"/>
    <property type="match status" value="1"/>
</dbReference>
<comment type="cofactor">
    <cofactor evidence="2">
        <name>Mn(2+)</name>
        <dbReference type="ChEBI" id="CHEBI:29035"/>
    </cofactor>
</comment>
<evidence type="ECO:0000256" key="2">
    <source>
        <dbReference type="ARBA" id="ARBA00001936"/>
    </source>
</evidence>
<dbReference type="SMART" id="SM00471">
    <property type="entry name" value="HDc"/>
    <property type="match status" value="1"/>
</dbReference>
<reference evidence="15" key="1">
    <citation type="journal article" date="2017" name="Nat. Genet.">
        <title>Contrasting evolutionary genome dynamics between domesticated and wild yeasts.</title>
        <authorList>
            <person name="Yue J.X."/>
            <person name="Li J."/>
            <person name="Aigrain L."/>
            <person name="Hallin J."/>
            <person name="Persson K."/>
            <person name="Oliver K."/>
            <person name="Bergstrom A."/>
            <person name="Coupland P."/>
            <person name="Warringer J."/>
            <person name="Lagomarsino M.C."/>
            <person name="Fischer G."/>
            <person name="Durbin R."/>
            <person name="Liti G."/>
        </authorList>
    </citation>
    <scope>NUCLEOTIDE SEQUENCE</scope>
    <source>
        <strain evidence="15">CBS432</strain>
    </source>
</reference>
<keyword evidence="9" id="KW-0479">Metal-binding</keyword>
<evidence type="ECO:0000256" key="11">
    <source>
        <dbReference type="ARBA" id="ARBA00022842"/>
    </source>
</evidence>
<reference evidence="15" key="4">
    <citation type="submission" date="2025-08" db="UniProtKB">
        <authorList>
            <consortium name="RefSeq"/>
        </authorList>
    </citation>
    <scope>IDENTIFICATION</scope>
    <source>
        <strain evidence="15">CBS432</strain>
    </source>
</reference>
<dbReference type="VEuPathDB" id="FungiDB:SPAR_B03380"/>
<proteinExistence type="inferred from homology"/>
<comment type="subunit">
    <text evidence="7">Homodimer.</text>
</comment>
<dbReference type="InterPro" id="IPR006674">
    <property type="entry name" value="HD_domain"/>
</dbReference>
<evidence type="ECO:0000256" key="13">
    <source>
        <dbReference type="ARBA" id="ARBA00023285"/>
    </source>
</evidence>
<evidence type="ECO:0000256" key="10">
    <source>
        <dbReference type="ARBA" id="ARBA00022801"/>
    </source>
</evidence>
<dbReference type="RefSeq" id="XP_033764831.1">
    <property type="nucleotide sequence ID" value="XM_033908940.1"/>
</dbReference>
<comment type="cofactor">
    <cofactor evidence="4">
        <name>Mg(2+)</name>
        <dbReference type="ChEBI" id="CHEBI:18420"/>
    </cofactor>
</comment>
<evidence type="ECO:0000259" key="14">
    <source>
        <dbReference type="PROSITE" id="PS51831"/>
    </source>
</evidence>
<dbReference type="GO" id="GO:0046872">
    <property type="term" value="F:metal ion binding"/>
    <property type="evidence" value="ECO:0007669"/>
    <property type="project" value="UniProtKB-KW"/>
</dbReference>
<accession>A0A8B8UMF9</accession>
<dbReference type="InterPro" id="IPR039356">
    <property type="entry name" value="YfbR/HDDC2"/>
</dbReference>
<evidence type="ECO:0000256" key="5">
    <source>
        <dbReference type="ARBA" id="ARBA00004074"/>
    </source>
</evidence>
<dbReference type="AlphaFoldDB" id="A0A8B8UMF9"/>
<organism evidence="15">
    <name type="scientific">Saccharomyces paradoxus</name>
    <name type="common">Yeast</name>
    <name type="synonym">Saccharomyces douglasii</name>
    <dbReference type="NCBI Taxonomy" id="27291"/>
    <lineage>
        <taxon>Eukaryota</taxon>
        <taxon>Fungi</taxon>
        <taxon>Dikarya</taxon>
        <taxon>Ascomycota</taxon>
        <taxon>Saccharomycotina</taxon>
        <taxon>Saccharomycetes</taxon>
        <taxon>Saccharomycetales</taxon>
        <taxon>Saccharomycetaceae</taxon>
        <taxon>Saccharomyces</taxon>
    </lineage>
</organism>
<dbReference type="EC" id="3.1.3.89" evidence="8"/>
<keyword evidence="11" id="KW-0460">Magnesium</keyword>
<name>A0A8B8UMF9_SACPA</name>
<reference evidence="15" key="3">
    <citation type="submission" date="2025-07" db="EMBL/GenBank/DDBJ databases">
        <authorList>
            <consortium name="NCBI Genome Project"/>
        </authorList>
    </citation>
    <scope>NUCLEOTIDE SEQUENCE</scope>
    <source>
        <strain evidence="15">CBS432</strain>
    </source>
</reference>
<comment type="catalytic activity">
    <reaction evidence="1">
        <text>a 2'-deoxyribonucleoside 5'-phosphate + H2O = a 2'-deoxyribonucleoside + phosphate</text>
        <dbReference type="Rhea" id="RHEA:36167"/>
        <dbReference type="ChEBI" id="CHEBI:15377"/>
        <dbReference type="ChEBI" id="CHEBI:18274"/>
        <dbReference type="ChEBI" id="CHEBI:43474"/>
        <dbReference type="ChEBI" id="CHEBI:65317"/>
        <dbReference type="EC" id="3.1.3.89"/>
    </reaction>
</comment>
<comment type="function">
    <text evidence="5">Catalyzes the dephosphorylation of the nucleoside 5'-monophosphates deoxyadenosine monophosphate (dAMP), deoxycytidine monophosphate (dCMP), deoxyguanosine monophosphate (dGMP) and deoxythymidine monophosphate (dTMP).</text>
</comment>
<dbReference type="KEGG" id="spao:SPAR_B03380"/>
<gene>
    <name evidence="15" type="ORF">SPAR_B03380</name>
</gene>
<sequence>MTATVTDKKSCSTSVEAGKTCLTTEWKPESQVPQYVKNELSKPHPSYILAFLNVVQQLKIQKRTGYLDLGIKECESISDHMYRLGIITMLIKDPRVNRDKCVRIALVHDIAESLVGDITPVDPIGKEEKHRREWETIKYLCEVLINPYNEIAAKEIMDDWLAYENVTSLEARYVKDIDKYEMLVQCFEYEREYKGTKNFDDFFGAVASIKTDEVKSWTSDLVMQRRKFFADLTQSINK</sequence>
<dbReference type="PANTHER" id="PTHR11845">
    <property type="entry name" value="5'-DEOXYNUCLEOTIDASE HDDC2"/>
    <property type="match status" value="1"/>
</dbReference>
<dbReference type="GeneID" id="54629022"/>
<evidence type="ECO:0000256" key="4">
    <source>
        <dbReference type="ARBA" id="ARBA00001946"/>
    </source>
</evidence>
<evidence type="ECO:0000256" key="12">
    <source>
        <dbReference type="ARBA" id="ARBA00023211"/>
    </source>
</evidence>
<keyword evidence="13" id="KW-0170">Cobalt</keyword>
<dbReference type="InterPro" id="IPR003607">
    <property type="entry name" value="HD/PDEase_dom"/>
</dbReference>
<dbReference type="CDD" id="cd00077">
    <property type="entry name" value="HDc"/>
    <property type="match status" value="1"/>
</dbReference>
<comment type="cofactor">
    <cofactor evidence="3">
        <name>Co(2+)</name>
        <dbReference type="ChEBI" id="CHEBI:48828"/>
    </cofactor>
</comment>
<evidence type="ECO:0000256" key="8">
    <source>
        <dbReference type="ARBA" id="ARBA00012964"/>
    </source>
</evidence>
<dbReference type="PROSITE" id="PS51831">
    <property type="entry name" value="HD"/>
    <property type="match status" value="1"/>
</dbReference>
<evidence type="ECO:0000256" key="9">
    <source>
        <dbReference type="ARBA" id="ARBA00022723"/>
    </source>
</evidence>
<keyword evidence="12" id="KW-0464">Manganese</keyword>
<evidence type="ECO:0000256" key="6">
    <source>
        <dbReference type="ARBA" id="ARBA00009999"/>
    </source>
</evidence>
<reference evidence="15" key="2">
    <citation type="submission" date="2020-01" db="EMBL/GenBank/DDBJ databases">
        <title>Population-level Yeast Reference Genomes.</title>
        <authorList>
            <person name="Yue J.-X."/>
        </authorList>
    </citation>
    <scope>NUCLEOTIDE SEQUENCE</scope>
    <source>
        <strain evidence="15">CBS432</strain>
    </source>
</reference>
<protein>
    <recommendedName>
        <fullName evidence="8">5'-deoxynucleotidase</fullName>
        <ecNumber evidence="8">3.1.3.89</ecNumber>
    </recommendedName>
</protein>